<sequence>MHKIVISDTSCLILFHKIGELDLLRKVYDSVSTTPEVAQEFLEELPDWINIESVKDKKYQDFLETQIDWGEASAIALAKEMESPLLLLDDLKARRLAKRLNLRVTGTLGIIHKAKQIGAIEKVKPLIEKLQATNFRISENIIEELLKKNNEIARH</sequence>
<dbReference type="Pfam" id="PF11848">
    <property type="entry name" value="DUF3368"/>
    <property type="match status" value="1"/>
</dbReference>
<dbReference type="InterPro" id="IPR021799">
    <property type="entry name" value="PIN-like_prokaryotic"/>
</dbReference>
<dbReference type="AlphaFoldDB" id="A0A3B0TSS1"/>
<dbReference type="PANTHER" id="PTHR39550">
    <property type="entry name" value="SLL0658 PROTEIN"/>
    <property type="match status" value="1"/>
</dbReference>
<evidence type="ECO:0000313" key="1">
    <source>
        <dbReference type="EMBL" id="VAW16477.1"/>
    </source>
</evidence>
<protein>
    <recommendedName>
        <fullName evidence="2">DUF3368 domain-containing protein</fullName>
    </recommendedName>
</protein>
<organism evidence="1">
    <name type="scientific">hydrothermal vent metagenome</name>
    <dbReference type="NCBI Taxonomy" id="652676"/>
    <lineage>
        <taxon>unclassified sequences</taxon>
        <taxon>metagenomes</taxon>
        <taxon>ecological metagenomes</taxon>
    </lineage>
</organism>
<proteinExistence type="predicted"/>
<gene>
    <name evidence="1" type="ORF">MNBD_BACTEROID01-1107</name>
</gene>
<name>A0A3B0TSS1_9ZZZZ</name>
<reference evidence="1" key="1">
    <citation type="submission" date="2018-06" db="EMBL/GenBank/DDBJ databases">
        <authorList>
            <person name="Zhirakovskaya E."/>
        </authorList>
    </citation>
    <scope>NUCLEOTIDE SEQUENCE</scope>
</reference>
<evidence type="ECO:0008006" key="2">
    <source>
        <dbReference type="Google" id="ProtNLM"/>
    </source>
</evidence>
<accession>A0A3B0TSS1</accession>
<dbReference type="PANTHER" id="PTHR39550:SF1">
    <property type="entry name" value="SLL0658 PROTEIN"/>
    <property type="match status" value="1"/>
</dbReference>
<dbReference type="EMBL" id="UOEP01000062">
    <property type="protein sequence ID" value="VAW16477.1"/>
    <property type="molecule type" value="Genomic_DNA"/>
</dbReference>